<dbReference type="EMBL" id="JTDE01003369">
    <property type="protein sequence ID" value="KAF7256129.1"/>
    <property type="molecule type" value="Genomic_DNA"/>
</dbReference>
<gene>
    <name evidence="14" type="ORF">EG68_07577</name>
</gene>
<feature type="compositionally biased region" description="Polar residues" evidence="11">
    <location>
        <begin position="472"/>
        <end position="482"/>
    </location>
</feature>
<evidence type="ECO:0000256" key="6">
    <source>
        <dbReference type="ARBA" id="ARBA00023180"/>
    </source>
</evidence>
<comment type="similarity">
    <text evidence="1">Belongs to the GLMP family.</text>
</comment>
<evidence type="ECO:0000256" key="1">
    <source>
        <dbReference type="ARBA" id="ARBA00010599"/>
    </source>
</evidence>
<keyword evidence="6" id="KW-0325">Glycoprotein</keyword>
<organism evidence="14 15">
    <name type="scientific">Paragonimus skrjabini miyazakii</name>
    <dbReference type="NCBI Taxonomy" id="59628"/>
    <lineage>
        <taxon>Eukaryota</taxon>
        <taxon>Metazoa</taxon>
        <taxon>Spiralia</taxon>
        <taxon>Lophotrochozoa</taxon>
        <taxon>Platyhelminthes</taxon>
        <taxon>Trematoda</taxon>
        <taxon>Digenea</taxon>
        <taxon>Plagiorchiida</taxon>
        <taxon>Troglotremata</taxon>
        <taxon>Troglotrematidae</taxon>
        <taxon>Paragonimus</taxon>
    </lineage>
</organism>
<evidence type="ECO:0000313" key="14">
    <source>
        <dbReference type="EMBL" id="KAF7256129.1"/>
    </source>
</evidence>
<evidence type="ECO:0000256" key="11">
    <source>
        <dbReference type="SAM" id="MobiDB-lite"/>
    </source>
</evidence>
<dbReference type="GO" id="GO:0005765">
    <property type="term" value="C:lysosomal membrane"/>
    <property type="evidence" value="ECO:0007669"/>
    <property type="project" value="UniProtKB-SubCell"/>
</dbReference>
<dbReference type="PANTHER" id="PTHR31981:SF1">
    <property type="entry name" value="GLYCOSYLATED LYSOSOMAL MEMBRANE PROTEIN"/>
    <property type="match status" value="1"/>
</dbReference>
<keyword evidence="4 12" id="KW-1133">Transmembrane helix</keyword>
<comment type="subunit">
    <text evidence="10">Interacts (via lumenal domain) with lysosomal protein MFSD1; the interaction starts while both proteins are still in the endoplasmic reticulum and is required for stabilization of MFSD1 in lysosomes but has no direct effect on its targeting to lysosomes or transporter activity.</text>
</comment>
<protein>
    <recommendedName>
        <fullName evidence="16">Transmembrane protein</fullName>
    </recommendedName>
</protein>
<evidence type="ECO:0000256" key="10">
    <source>
        <dbReference type="ARBA" id="ARBA00044960"/>
    </source>
</evidence>
<dbReference type="Pfam" id="PF15065">
    <property type="entry name" value="NCU-G1"/>
    <property type="match status" value="1"/>
</dbReference>
<dbReference type="Proteomes" id="UP000822476">
    <property type="component" value="Unassembled WGS sequence"/>
</dbReference>
<feature type="transmembrane region" description="Helical" evidence="12">
    <location>
        <begin position="387"/>
        <end position="408"/>
    </location>
</feature>
<accession>A0A8S9YML8</accession>
<keyword evidence="3 13" id="KW-0732">Signal</keyword>
<name>A0A8S9YML8_9TREM</name>
<proteinExistence type="inferred from homology"/>
<evidence type="ECO:0000256" key="5">
    <source>
        <dbReference type="ARBA" id="ARBA00023136"/>
    </source>
</evidence>
<evidence type="ECO:0000256" key="4">
    <source>
        <dbReference type="ARBA" id="ARBA00022989"/>
    </source>
</evidence>
<reference evidence="14" key="1">
    <citation type="submission" date="2019-07" db="EMBL/GenBank/DDBJ databases">
        <title>Annotation for the trematode Paragonimus miyazaki's.</title>
        <authorList>
            <person name="Choi Y.-J."/>
        </authorList>
    </citation>
    <scope>NUCLEOTIDE SEQUENCE</scope>
    <source>
        <strain evidence="14">Japan</strain>
    </source>
</reference>
<evidence type="ECO:0000256" key="7">
    <source>
        <dbReference type="ARBA" id="ARBA00023228"/>
    </source>
</evidence>
<comment type="caution">
    <text evidence="14">The sequence shown here is derived from an EMBL/GenBank/DDBJ whole genome shotgun (WGS) entry which is preliminary data.</text>
</comment>
<dbReference type="OrthoDB" id="6264340at2759"/>
<dbReference type="AlphaFoldDB" id="A0A8S9YML8"/>
<feature type="signal peptide" evidence="13">
    <location>
        <begin position="1"/>
        <end position="23"/>
    </location>
</feature>
<evidence type="ECO:0000256" key="2">
    <source>
        <dbReference type="ARBA" id="ARBA00022692"/>
    </source>
</evidence>
<keyword evidence="5 12" id="KW-0472">Membrane</keyword>
<evidence type="ECO:0000256" key="13">
    <source>
        <dbReference type="SAM" id="SignalP"/>
    </source>
</evidence>
<comment type="function">
    <text evidence="8">Required to protect lysosomal transporter MFSD1 from lysosomal proteolysis and for MFSD1 lysosomal localization.</text>
</comment>
<feature type="region of interest" description="Disordered" evidence="11">
    <location>
        <begin position="454"/>
        <end position="482"/>
    </location>
</feature>
<keyword evidence="7" id="KW-0458">Lysosome</keyword>
<evidence type="ECO:0000313" key="15">
    <source>
        <dbReference type="Proteomes" id="UP000822476"/>
    </source>
</evidence>
<sequence length="482" mass="53213">MTVSFILKTSPLLLIVLFHDVSASWKVTSHPIECPNGTVYTFTAKNDSSVIHFIFAADEHVRPPALIVVHSPFPNSAVYVNCTNYSRNTTFRDSVTVTAGFASYGFLLYQLCDYSDVDDIVRVPDDPDCHRYFGSNLNWKNVFFGNEDSTKWSAIFSGTKLNDSHDTFIDDRSILLKFSVHEIDTDKPSPESYFQVAAGLQVEVTISLDRLTTHLPRTRFAPVLFLFSNQSMEDDDDFVQQSALTDGPLGQTKTVYLILNERVKTGLVEPETPPAFIHFSPASRTHASSVQPATDLREVTLGSRIPIRHKGSAHKFSRSLVYAYYGDRFNQIHEAKHKNCVGVREQFINLGTRGDGGYVASNYSSWSFVLGLGSPPAAHSESHVGAALTYTGLFAGTLAASVGLGVYYRRRRQNAQSHIQRFEPMVLPVSAAQTPTAGLVEPFQMRKVRLPFNARGPGASSTEPLLAAQPPSYDSISAEANA</sequence>
<evidence type="ECO:0008006" key="16">
    <source>
        <dbReference type="Google" id="ProtNLM"/>
    </source>
</evidence>
<comment type="subcellular location">
    <subcellularLocation>
        <location evidence="9">Lysosome membrane</location>
        <topology evidence="9">Single-pass type I membrane protein</topology>
        <orientation evidence="9">Lumenal side</orientation>
    </subcellularLocation>
</comment>
<feature type="chain" id="PRO_5035792952" description="Transmembrane protein" evidence="13">
    <location>
        <begin position="24"/>
        <end position="482"/>
    </location>
</feature>
<keyword evidence="15" id="KW-1185">Reference proteome</keyword>
<evidence type="ECO:0000256" key="12">
    <source>
        <dbReference type="SAM" id="Phobius"/>
    </source>
</evidence>
<evidence type="ECO:0000256" key="9">
    <source>
        <dbReference type="ARBA" id="ARBA00024189"/>
    </source>
</evidence>
<evidence type="ECO:0000256" key="3">
    <source>
        <dbReference type="ARBA" id="ARBA00022729"/>
    </source>
</evidence>
<dbReference type="PANTHER" id="PTHR31981">
    <property type="entry name" value="GLYCOSYLATED LYSOSOMAL MEMBRANE PROTEIN"/>
    <property type="match status" value="1"/>
</dbReference>
<keyword evidence="2 12" id="KW-0812">Transmembrane</keyword>
<dbReference type="InterPro" id="IPR029382">
    <property type="entry name" value="NCU-G1"/>
</dbReference>
<evidence type="ECO:0000256" key="8">
    <source>
        <dbReference type="ARBA" id="ARBA00024176"/>
    </source>
</evidence>